<dbReference type="SUPFAM" id="SSF46894">
    <property type="entry name" value="C-terminal effector domain of the bipartite response regulators"/>
    <property type="match status" value="1"/>
</dbReference>
<sequence>MPPIVFDRLEYLQHQIHKQSLAEPLDIILMTGDNYLSLALTESVFKHQRTHVCATLDEAETLLSRNPQPRMLIDLDGVSEAAIDVLDTTRRWHKTWPELNIMQFATCRCQNIARLIDAASRFPVVERRQTISELLKILNLNRNEQELVFSPPAPLSHREWNILLAVAKGDSLKTIALSFNKPYHFVVYTLGRIATRLGLKNNKALIHLLNKLSSPLSGKE</sequence>
<protein>
    <submittedName>
        <fullName evidence="1">Response regulator receiver protein</fullName>
    </submittedName>
</protein>
<dbReference type="eggNOG" id="COG2197">
    <property type="taxonomic scope" value="Bacteria"/>
</dbReference>
<dbReference type="GO" id="GO:0003677">
    <property type="term" value="F:DNA binding"/>
    <property type="evidence" value="ECO:0007669"/>
    <property type="project" value="InterPro"/>
</dbReference>
<name>A0A085G9W6_9ENTR</name>
<organism evidence="1 2">
    <name type="scientific">Buttiauxella agrestis ATCC 33320</name>
    <dbReference type="NCBI Taxonomy" id="1006004"/>
    <lineage>
        <taxon>Bacteria</taxon>
        <taxon>Pseudomonadati</taxon>
        <taxon>Pseudomonadota</taxon>
        <taxon>Gammaproteobacteria</taxon>
        <taxon>Enterobacterales</taxon>
        <taxon>Enterobacteriaceae</taxon>
        <taxon>Buttiauxella</taxon>
    </lineage>
</organism>
<reference evidence="1 2" key="1">
    <citation type="submission" date="2014-05" db="EMBL/GenBank/DDBJ databases">
        <title>ATOL: Assembling a taxonomically balanced genome-scale reconstruction of the evolutionary history of the Enterobacteriaceae.</title>
        <authorList>
            <person name="Plunkett G.III."/>
            <person name="Neeno-Eckwall E.C."/>
            <person name="Glasner J.D."/>
            <person name="Perna N.T."/>
        </authorList>
    </citation>
    <scope>NUCLEOTIDE SEQUENCE [LARGE SCALE GENOMIC DNA]</scope>
    <source>
        <strain evidence="1 2">ATCC 33320</strain>
    </source>
</reference>
<evidence type="ECO:0000313" key="2">
    <source>
        <dbReference type="Proteomes" id="UP000028653"/>
    </source>
</evidence>
<gene>
    <name evidence="1" type="ORF">GBAG_2715</name>
</gene>
<dbReference type="InterPro" id="IPR036388">
    <property type="entry name" value="WH-like_DNA-bd_sf"/>
</dbReference>
<keyword evidence="2" id="KW-1185">Reference proteome</keyword>
<dbReference type="InterPro" id="IPR016032">
    <property type="entry name" value="Sig_transdc_resp-reg_C-effctor"/>
</dbReference>
<comment type="caution">
    <text evidence="1">The sequence shown here is derived from an EMBL/GenBank/DDBJ whole genome shotgun (WGS) entry which is preliminary data.</text>
</comment>
<proteinExistence type="predicted"/>
<dbReference type="Proteomes" id="UP000028653">
    <property type="component" value="Unassembled WGS sequence"/>
</dbReference>
<dbReference type="OrthoDB" id="6623354at2"/>
<dbReference type="EMBL" id="JMPI01000037">
    <property type="protein sequence ID" value="KFC80511.1"/>
    <property type="molecule type" value="Genomic_DNA"/>
</dbReference>
<dbReference type="AlphaFoldDB" id="A0A085G9W6"/>
<accession>A0A085G9W6</accession>
<dbReference type="Gene3D" id="1.10.10.10">
    <property type="entry name" value="Winged helix-like DNA-binding domain superfamily/Winged helix DNA-binding domain"/>
    <property type="match status" value="1"/>
</dbReference>
<dbReference type="GO" id="GO:0006355">
    <property type="term" value="P:regulation of DNA-templated transcription"/>
    <property type="evidence" value="ECO:0007669"/>
    <property type="project" value="InterPro"/>
</dbReference>
<dbReference type="RefSeq" id="WP_034496856.1">
    <property type="nucleotide sequence ID" value="NZ_JMPI01000037.1"/>
</dbReference>
<evidence type="ECO:0000313" key="1">
    <source>
        <dbReference type="EMBL" id="KFC80511.1"/>
    </source>
</evidence>